<reference evidence="2 3" key="1">
    <citation type="journal article" date="2024" name="G3 (Bethesda)">
        <title>Genome assembly of Hibiscus sabdariffa L. provides insights into metabolisms of medicinal natural products.</title>
        <authorList>
            <person name="Kim T."/>
        </authorList>
    </citation>
    <scope>NUCLEOTIDE SEQUENCE [LARGE SCALE GENOMIC DNA]</scope>
    <source>
        <strain evidence="2">TK-2024</strain>
        <tissue evidence="2">Old leaves</tissue>
    </source>
</reference>
<gene>
    <name evidence="2" type="ORF">V6N11_069431</name>
</gene>
<accession>A0ABR1ZAL4</accession>
<protein>
    <submittedName>
        <fullName evidence="2">Uncharacterized protein</fullName>
    </submittedName>
</protein>
<organism evidence="2 3">
    <name type="scientific">Hibiscus sabdariffa</name>
    <name type="common">roselle</name>
    <dbReference type="NCBI Taxonomy" id="183260"/>
    <lineage>
        <taxon>Eukaryota</taxon>
        <taxon>Viridiplantae</taxon>
        <taxon>Streptophyta</taxon>
        <taxon>Embryophyta</taxon>
        <taxon>Tracheophyta</taxon>
        <taxon>Spermatophyta</taxon>
        <taxon>Magnoliopsida</taxon>
        <taxon>eudicotyledons</taxon>
        <taxon>Gunneridae</taxon>
        <taxon>Pentapetalae</taxon>
        <taxon>rosids</taxon>
        <taxon>malvids</taxon>
        <taxon>Malvales</taxon>
        <taxon>Malvaceae</taxon>
        <taxon>Malvoideae</taxon>
        <taxon>Hibiscus</taxon>
    </lineage>
</organism>
<proteinExistence type="predicted"/>
<keyword evidence="3" id="KW-1185">Reference proteome</keyword>
<feature type="region of interest" description="Disordered" evidence="1">
    <location>
        <begin position="83"/>
        <end position="103"/>
    </location>
</feature>
<evidence type="ECO:0000313" key="3">
    <source>
        <dbReference type="Proteomes" id="UP001396334"/>
    </source>
</evidence>
<name>A0ABR1ZAL4_9ROSI</name>
<evidence type="ECO:0000256" key="1">
    <source>
        <dbReference type="SAM" id="MobiDB-lite"/>
    </source>
</evidence>
<comment type="caution">
    <text evidence="2">The sequence shown here is derived from an EMBL/GenBank/DDBJ whole genome shotgun (WGS) entry which is preliminary data.</text>
</comment>
<dbReference type="EMBL" id="JBBPBN010001905">
    <property type="protein sequence ID" value="KAK8477141.1"/>
    <property type="molecule type" value="Genomic_DNA"/>
</dbReference>
<dbReference type="Proteomes" id="UP001396334">
    <property type="component" value="Unassembled WGS sequence"/>
</dbReference>
<evidence type="ECO:0000313" key="2">
    <source>
        <dbReference type="EMBL" id="KAK8477141.1"/>
    </source>
</evidence>
<sequence length="225" mass="25111">MAREAVSTGKNIDEFSDLTPDKVVVCDEDYVVDRSWNFSKITFSDNVHDQTDLREIQLVDLANNYYLEVCLQNPPLDATEVDNRRRRAKPSVQGNRGKPQGHDGVAGFRFATLDLDEEDKLDSVPVEAQDDATTRVVGNTDSFSQQQVSSSTPVVVNDAYLAFNPPRKLKATKGLGKQATRVPMVPSQSINVVEHVSTGKNHGHHSVTLLEHGHGKKMRWRMVRT</sequence>